<evidence type="ECO:0000313" key="2">
    <source>
        <dbReference type="EMBL" id="AEJ61490.1"/>
    </source>
</evidence>
<dbReference type="PANTHER" id="PTHR42879">
    <property type="entry name" value="3-OXOACYL-(ACYL-CARRIER-PROTEIN) REDUCTASE"/>
    <property type="match status" value="1"/>
</dbReference>
<dbReference type="Gene3D" id="3.40.50.720">
    <property type="entry name" value="NAD(P)-binding Rossmann-like Domain"/>
    <property type="match status" value="1"/>
</dbReference>
<dbReference type="OrthoDB" id="5786478at2"/>
<dbReference type="HOGENOM" id="CLU_010194_1_2_12"/>
<dbReference type="STRING" id="869211.Spith_1224"/>
<protein>
    <submittedName>
        <fullName evidence="2">Short-chain dehydrogenase/reductase SDR</fullName>
    </submittedName>
</protein>
<dbReference type="InterPro" id="IPR050259">
    <property type="entry name" value="SDR"/>
</dbReference>
<organism evidence="2 3">
    <name type="scientific">Winmispira thermophila (strain ATCC 700085 / DSM 6578 / Z-1203)</name>
    <name type="common">Spirochaeta thermophila</name>
    <dbReference type="NCBI Taxonomy" id="869211"/>
    <lineage>
        <taxon>Bacteria</taxon>
        <taxon>Pseudomonadati</taxon>
        <taxon>Spirochaetota</taxon>
        <taxon>Spirochaetia</taxon>
        <taxon>Winmispirales</taxon>
        <taxon>Winmispiraceae</taxon>
        <taxon>Winmispira</taxon>
    </lineage>
</organism>
<dbReference type="AlphaFoldDB" id="G0GET4"/>
<dbReference type="KEGG" id="stq:Spith_1224"/>
<name>G0GET4_WINT7</name>
<keyword evidence="3" id="KW-1185">Reference proteome</keyword>
<dbReference type="FunFam" id="3.40.50.720:FF:000084">
    <property type="entry name" value="Short-chain dehydrogenase reductase"/>
    <property type="match status" value="1"/>
</dbReference>
<comment type="similarity">
    <text evidence="1">Belongs to the short-chain dehydrogenases/reductases (SDR) family.</text>
</comment>
<dbReference type="InterPro" id="IPR002347">
    <property type="entry name" value="SDR_fam"/>
</dbReference>
<dbReference type="EMBL" id="CP002903">
    <property type="protein sequence ID" value="AEJ61490.1"/>
    <property type="molecule type" value="Genomic_DNA"/>
</dbReference>
<gene>
    <name evidence="2" type="ordered locus">Spith_1224</name>
</gene>
<sequence length="263" mass="28051">MELGLRGKTALVAAASSGLGFAVALRLAAEGARVAICARSEKRITEAAERIQGETGSHVLPVVADLSRREDVARFVETARRELGPVSILVTNTGGPPSGPPLSFSDDDWEAAFGLIFYSALRLIRAVLPDMEAQKWGRVVSITSISVKQPIDTLVLSNATRSALTALVKTLSTVYASRRITFNTVAPGPISTGRMEQLIQHAISREGLSPQEALSQWISDIPMRRLGKPEELADLVAFLCSERAGFITGTTVPVDGGAVRGLF</sequence>
<dbReference type="Proteomes" id="UP000007254">
    <property type="component" value="Chromosome"/>
</dbReference>
<dbReference type="PRINTS" id="PR00081">
    <property type="entry name" value="GDHRDH"/>
</dbReference>
<accession>G0GET4</accession>
<dbReference type="SUPFAM" id="SSF51735">
    <property type="entry name" value="NAD(P)-binding Rossmann-fold domains"/>
    <property type="match status" value="1"/>
</dbReference>
<dbReference type="CDD" id="cd05344">
    <property type="entry name" value="BKR_like_SDR_like"/>
    <property type="match status" value="1"/>
</dbReference>
<proteinExistence type="inferred from homology"/>
<dbReference type="PANTHER" id="PTHR42879:SF6">
    <property type="entry name" value="NADPH-DEPENDENT REDUCTASE BACG"/>
    <property type="match status" value="1"/>
</dbReference>
<dbReference type="InterPro" id="IPR036291">
    <property type="entry name" value="NAD(P)-bd_dom_sf"/>
</dbReference>
<dbReference type="Pfam" id="PF13561">
    <property type="entry name" value="adh_short_C2"/>
    <property type="match status" value="1"/>
</dbReference>
<reference evidence="2 3" key="1">
    <citation type="submission" date="2011-06" db="EMBL/GenBank/DDBJ databases">
        <title>The complete genome of Spirochaeta thermophila DSM 6578.</title>
        <authorList>
            <consortium name="US DOE Joint Genome Institute (JGI-PGF)"/>
            <person name="Lucas S."/>
            <person name="Lapidus A."/>
            <person name="Bruce D."/>
            <person name="Goodwin L."/>
            <person name="Pitluck S."/>
            <person name="Peters L."/>
            <person name="Kyrpides N."/>
            <person name="Mavromatis K."/>
            <person name="Ivanova N."/>
            <person name="Mikailova N."/>
            <person name="Pagani I."/>
            <person name="Chertkov O."/>
            <person name="Detter J.C."/>
            <person name="Tapia R."/>
            <person name="Han C."/>
            <person name="Land M."/>
            <person name="Hauser L."/>
            <person name="Markowitz V."/>
            <person name="Cheng J.-F."/>
            <person name="Hugenholtz P."/>
            <person name="Woyke T."/>
            <person name="Wu D."/>
            <person name="Spring S."/>
            <person name="Merkhoffer B."/>
            <person name="Schneider S."/>
            <person name="Klenk H.-P."/>
            <person name="Eisen J.A."/>
        </authorList>
    </citation>
    <scope>NUCLEOTIDE SEQUENCE [LARGE SCALE GENOMIC DNA]</scope>
    <source>
        <strain evidence="3">ATCC 700085 / DSM 6578 / Z-1203</strain>
    </source>
</reference>
<evidence type="ECO:0000313" key="3">
    <source>
        <dbReference type="Proteomes" id="UP000007254"/>
    </source>
</evidence>
<dbReference type="RefSeq" id="WP_014624833.1">
    <property type="nucleotide sequence ID" value="NC_017583.1"/>
</dbReference>
<evidence type="ECO:0000256" key="1">
    <source>
        <dbReference type="ARBA" id="ARBA00006484"/>
    </source>
</evidence>